<dbReference type="GO" id="GO:0030246">
    <property type="term" value="F:carbohydrate binding"/>
    <property type="evidence" value="ECO:0007669"/>
    <property type="project" value="InterPro"/>
</dbReference>
<accession>A0A1G2GTR4</accession>
<comment type="caution">
    <text evidence="2">The sequence shown here is derived from an EMBL/GenBank/DDBJ whole genome shotgun (WGS) entry which is preliminary data.</text>
</comment>
<proteinExistence type="predicted"/>
<evidence type="ECO:0008006" key="4">
    <source>
        <dbReference type="Google" id="ProtNLM"/>
    </source>
</evidence>
<dbReference type="Proteomes" id="UP000179106">
    <property type="component" value="Unassembled WGS sequence"/>
</dbReference>
<evidence type="ECO:0000313" key="2">
    <source>
        <dbReference type="EMBL" id="OGZ53500.1"/>
    </source>
</evidence>
<organism evidence="2 3">
    <name type="scientific">Candidatus Ryanbacteria bacterium RIFCSPLOWO2_01_FULL_48_26</name>
    <dbReference type="NCBI Taxonomy" id="1802126"/>
    <lineage>
        <taxon>Bacteria</taxon>
        <taxon>Candidatus Ryaniibacteriota</taxon>
    </lineage>
</organism>
<keyword evidence="1" id="KW-0812">Transmembrane</keyword>
<keyword evidence="1" id="KW-0472">Membrane</keyword>
<dbReference type="EMBL" id="MHNW01000016">
    <property type="protein sequence ID" value="OGZ53500.1"/>
    <property type="molecule type" value="Genomic_DNA"/>
</dbReference>
<name>A0A1G2GTR4_9BACT</name>
<dbReference type="Gene3D" id="2.60.40.1120">
    <property type="entry name" value="Carboxypeptidase-like, regulatory domain"/>
    <property type="match status" value="1"/>
</dbReference>
<dbReference type="AlphaFoldDB" id="A0A1G2GTR4"/>
<protein>
    <recommendedName>
        <fullName evidence="4">Carboxypeptidase regulatory-like domain-containing protein</fullName>
    </recommendedName>
</protein>
<gene>
    <name evidence="2" type="ORF">A3B25_02320</name>
</gene>
<sequence length="178" mass="18566">MNRRGIASPVFIVIAIAALFILGGGIYLAVKARLPAGVRACTEEAKQCPDGSYVGRTGPNCEFAQCPDATSNGAAGTLSGKVSVGPICPVERVGVPCPVPPEAYTSREVIVYKTDGVTEVARAHFNSDGTYRFELPAGQYVVAIPQSGIGGSKDLPKTITVSVGKTTTFDFDIDTGIR</sequence>
<dbReference type="SUPFAM" id="SSF49452">
    <property type="entry name" value="Starch-binding domain-like"/>
    <property type="match status" value="1"/>
</dbReference>
<evidence type="ECO:0000313" key="3">
    <source>
        <dbReference type="Proteomes" id="UP000179106"/>
    </source>
</evidence>
<dbReference type="InterPro" id="IPR013784">
    <property type="entry name" value="Carb-bd-like_fold"/>
</dbReference>
<dbReference type="STRING" id="1802126.A3B25_02320"/>
<reference evidence="2 3" key="1">
    <citation type="journal article" date="2016" name="Nat. Commun.">
        <title>Thousands of microbial genomes shed light on interconnected biogeochemical processes in an aquifer system.</title>
        <authorList>
            <person name="Anantharaman K."/>
            <person name="Brown C.T."/>
            <person name="Hug L.A."/>
            <person name="Sharon I."/>
            <person name="Castelle C.J."/>
            <person name="Probst A.J."/>
            <person name="Thomas B.C."/>
            <person name="Singh A."/>
            <person name="Wilkins M.J."/>
            <person name="Karaoz U."/>
            <person name="Brodie E.L."/>
            <person name="Williams K.H."/>
            <person name="Hubbard S.S."/>
            <person name="Banfield J.F."/>
        </authorList>
    </citation>
    <scope>NUCLEOTIDE SEQUENCE [LARGE SCALE GENOMIC DNA]</scope>
</reference>
<feature type="transmembrane region" description="Helical" evidence="1">
    <location>
        <begin position="6"/>
        <end position="30"/>
    </location>
</feature>
<keyword evidence="1" id="KW-1133">Transmembrane helix</keyword>
<evidence type="ECO:0000256" key="1">
    <source>
        <dbReference type="SAM" id="Phobius"/>
    </source>
</evidence>